<dbReference type="PIRSF" id="PIRSF005739">
    <property type="entry name" value="O-mtase"/>
    <property type="match status" value="1"/>
</dbReference>
<dbReference type="InterPro" id="IPR012967">
    <property type="entry name" value="COMT_dimerisation"/>
</dbReference>
<evidence type="ECO:0000256" key="2">
    <source>
        <dbReference type="ARBA" id="ARBA00022679"/>
    </source>
</evidence>
<keyword evidence="2" id="KW-0808">Transferase</keyword>
<keyword evidence="3" id="KW-0949">S-adenosyl-L-methionine</keyword>
<dbReference type="Pfam" id="PF00891">
    <property type="entry name" value="Methyltransf_2"/>
    <property type="match status" value="1"/>
</dbReference>
<organism evidence="7 8">
    <name type="scientific">Solanum pennellii</name>
    <name type="common">Tomato</name>
    <name type="synonym">Lycopersicon pennellii</name>
    <dbReference type="NCBI Taxonomy" id="28526"/>
    <lineage>
        <taxon>Eukaryota</taxon>
        <taxon>Viridiplantae</taxon>
        <taxon>Streptophyta</taxon>
        <taxon>Embryophyta</taxon>
        <taxon>Tracheophyta</taxon>
        <taxon>Spermatophyta</taxon>
        <taxon>Magnoliopsida</taxon>
        <taxon>eudicotyledons</taxon>
        <taxon>Gunneridae</taxon>
        <taxon>Pentapetalae</taxon>
        <taxon>asterids</taxon>
        <taxon>lamiids</taxon>
        <taxon>Solanales</taxon>
        <taxon>Solanaceae</taxon>
        <taxon>Solanoideae</taxon>
        <taxon>Solaneae</taxon>
        <taxon>Solanum</taxon>
        <taxon>Solanum subgen. Lycopersicon</taxon>
    </lineage>
</organism>
<name>A0ABM1VDD7_SOLPN</name>
<gene>
    <name evidence="8" type="primary">LOC107022387</name>
</gene>
<dbReference type="InterPro" id="IPR036388">
    <property type="entry name" value="WH-like_DNA-bd_sf"/>
</dbReference>
<evidence type="ECO:0000256" key="1">
    <source>
        <dbReference type="ARBA" id="ARBA00022603"/>
    </source>
</evidence>
<dbReference type="InterPro" id="IPR016461">
    <property type="entry name" value="COMT-like"/>
</dbReference>
<dbReference type="GeneID" id="107022387"/>
<dbReference type="PANTHER" id="PTHR11746">
    <property type="entry name" value="O-METHYLTRANSFERASE"/>
    <property type="match status" value="1"/>
</dbReference>
<evidence type="ECO:0000313" key="8">
    <source>
        <dbReference type="RefSeq" id="XP_027773755.1"/>
    </source>
</evidence>
<dbReference type="SUPFAM" id="SSF53335">
    <property type="entry name" value="S-adenosyl-L-methionine-dependent methyltransferases"/>
    <property type="match status" value="1"/>
</dbReference>
<dbReference type="PROSITE" id="PS51683">
    <property type="entry name" value="SAM_OMT_II"/>
    <property type="match status" value="1"/>
</dbReference>
<dbReference type="RefSeq" id="XP_027773755.1">
    <property type="nucleotide sequence ID" value="XM_027917954.1"/>
</dbReference>
<evidence type="ECO:0000259" key="6">
    <source>
        <dbReference type="Pfam" id="PF08100"/>
    </source>
</evidence>
<dbReference type="Proteomes" id="UP000694930">
    <property type="component" value="Chromosome 6"/>
</dbReference>
<dbReference type="InterPro" id="IPR001077">
    <property type="entry name" value="COMT_C"/>
</dbReference>
<reference evidence="8" key="2">
    <citation type="submission" date="2025-08" db="UniProtKB">
        <authorList>
            <consortium name="RefSeq"/>
        </authorList>
    </citation>
    <scope>IDENTIFICATION</scope>
</reference>
<dbReference type="Pfam" id="PF08100">
    <property type="entry name" value="Dimerisation"/>
    <property type="match status" value="1"/>
</dbReference>
<dbReference type="SUPFAM" id="SSF46785">
    <property type="entry name" value="Winged helix' DNA-binding domain"/>
    <property type="match status" value="1"/>
</dbReference>
<feature type="domain" description="O-methyltransferase dimerisation" evidence="6">
    <location>
        <begin position="22"/>
        <end position="112"/>
    </location>
</feature>
<keyword evidence="7" id="KW-1185">Reference proteome</keyword>
<evidence type="ECO:0000256" key="3">
    <source>
        <dbReference type="ARBA" id="ARBA00022691"/>
    </source>
</evidence>
<protein>
    <submittedName>
        <fullName evidence="8">Caffeic acid 3-O-methyltransferase-like</fullName>
    </submittedName>
</protein>
<evidence type="ECO:0000313" key="7">
    <source>
        <dbReference type="Proteomes" id="UP000694930"/>
    </source>
</evidence>
<dbReference type="InterPro" id="IPR036390">
    <property type="entry name" value="WH_DNA-bd_sf"/>
</dbReference>
<proteinExistence type="inferred from homology"/>
<evidence type="ECO:0000256" key="4">
    <source>
        <dbReference type="ARBA" id="ARBA00034481"/>
    </source>
</evidence>
<feature type="domain" description="O-methyltransferase C-terminal" evidence="5">
    <location>
        <begin position="147"/>
        <end position="350"/>
    </location>
</feature>
<accession>A0ABM1VDD7</accession>
<dbReference type="Gene3D" id="1.10.10.10">
    <property type="entry name" value="Winged helix-like DNA-binding domain superfamily/Winged helix DNA-binding domain"/>
    <property type="match status" value="1"/>
</dbReference>
<dbReference type="InterPro" id="IPR029063">
    <property type="entry name" value="SAM-dependent_MTases_sf"/>
</dbReference>
<keyword evidence="1" id="KW-0489">Methyltransferase</keyword>
<dbReference type="Gene3D" id="3.40.50.150">
    <property type="entry name" value="Vaccinia Virus protein VP39"/>
    <property type="match status" value="1"/>
</dbReference>
<evidence type="ECO:0000259" key="5">
    <source>
        <dbReference type="Pfam" id="PF00891"/>
    </source>
</evidence>
<sequence>MANNQLPISIGSEKEGNFTYAMQLLSSSVLPFVLHSTIELNVFEILAKANDTQLSSSQIVSKMPCNNPIDAANMLDRMLYVLATYSLLTCSINNNNNVRLYGLSPVGKMFVSDNEDGASLGPLLALLQHKSHNVLYSCDEINHRFGLNDTVLEGGFSFERMHGVNLFEYQKMDPKLSDVFNKAMISHTTLVMKNVLDTYNGFEDIKTLVDVGGGLGINLNMITTKYPTIKGTNFDLPHVVQHAPSYEGVEHVGGDMFESVPKGDAIFMKWILHDWTDSQCVELLKNCYESTPAKNGKVIVVEAILPVQPDPMHTSVVISQTDLIMLAQTSGGKERSQNEFQFLANQAGFNGISFICCASNFWVMEFYK</sequence>
<reference evidence="7" key="1">
    <citation type="journal article" date="2014" name="Nat. Genet.">
        <title>The genome of the stress-tolerant wild tomato species Solanum pennellii.</title>
        <authorList>
            <person name="Bolger A."/>
            <person name="Scossa F."/>
            <person name="Bolger M.E."/>
            <person name="Lanz C."/>
            <person name="Maumus F."/>
            <person name="Tohge T."/>
            <person name="Quesneville H."/>
            <person name="Alseekh S."/>
            <person name="Sorensen I."/>
            <person name="Lichtenstein G."/>
            <person name="Fich E.A."/>
            <person name="Conte M."/>
            <person name="Keller H."/>
            <person name="Schneeberger K."/>
            <person name="Schwacke R."/>
            <person name="Ofner I."/>
            <person name="Vrebalov J."/>
            <person name="Xu Y."/>
            <person name="Osorio S."/>
            <person name="Aflitos S.A."/>
            <person name="Schijlen E."/>
            <person name="Jimenez-Gomez J.M."/>
            <person name="Ryngajllo M."/>
            <person name="Kimura S."/>
            <person name="Kumar R."/>
            <person name="Koenig D."/>
            <person name="Headland L.R."/>
            <person name="Maloof J.N."/>
            <person name="Sinha N."/>
            <person name="van Ham R.C."/>
            <person name="Lankhorst R.K."/>
            <person name="Mao L."/>
            <person name="Vogel A."/>
            <person name="Arsova B."/>
            <person name="Panstruga R."/>
            <person name="Fei Z."/>
            <person name="Rose J.K."/>
            <person name="Zamir D."/>
            <person name="Carrari F."/>
            <person name="Giovannoni J.J."/>
            <person name="Weigel D."/>
            <person name="Usadel B."/>
            <person name="Fernie A.R."/>
        </authorList>
    </citation>
    <scope>NUCLEOTIDE SEQUENCE [LARGE SCALE GENOMIC DNA]</scope>
    <source>
        <strain evidence="7">cv. LA0716</strain>
    </source>
</reference>
<comment type="similarity">
    <text evidence="4">Belongs to the class I-like SAM-binding methyltransferase superfamily. Cation-independent O-methyltransferase family. COMT subfamily.</text>
</comment>